<protein>
    <submittedName>
        <fullName evidence="2">PilN domain-containing protein</fullName>
    </submittedName>
</protein>
<keyword evidence="1" id="KW-0472">Membrane</keyword>
<feature type="transmembrane region" description="Helical" evidence="1">
    <location>
        <begin position="20"/>
        <end position="42"/>
    </location>
</feature>
<gene>
    <name evidence="2" type="ORF">AAIA72_14295</name>
</gene>
<sequence>MKQQVNLYVEELRPRRVPLPFVWIAVLWGVVLLGLLGFGVWLEMEGREAARQLERLTQTRENFARQVAEAEARLKARHVSPDLLAEQDALRQELLRARAFNSQVAGRLTRSVSRSPSAVMTSLARQVDTSWLWLTAFRMDRSGQLVLEGRTLSPKRLPEWLVALGREGALKGATFSFLEARKAQDEAASAFRIAARPPEADVRAEP</sequence>
<keyword evidence="1" id="KW-0812">Transmembrane</keyword>
<dbReference type="InterPro" id="IPR007813">
    <property type="entry name" value="PilN"/>
</dbReference>
<reference evidence="2" key="1">
    <citation type="submission" date="2024-05" db="EMBL/GenBank/DDBJ databases">
        <title>Genome sequencing of novel strain.</title>
        <authorList>
            <person name="Ganbat D."/>
            <person name="Ganbat S."/>
            <person name="Lee S.-J."/>
        </authorList>
    </citation>
    <scope>NUCLEOTIDE SEQUENCE</scope>
    <source>
        <strain evidence="2">SMD15-11</strain>
    </source>
</reference>
<evidence type="ECO:0000256" key="1">
    <source>
        <dbReference type="SAM" id="Phobius"/>
    </source>
</evidence>
<dbReference type="Pfam" id="PF05137">
    <property type="entry name" value="PilN"/>
    <property type="match status" value="1"/>
</dbReference>
<organism evidence="2">
    <name type="scientific">Thermohahella caldifontis</name>
    <dbReference type="NCBI Taxonomy" id="3142973"/>
    <lineage>
        <taxon>Bacteria</taxon>
        <taxon>Pseudomonadati</taxon>
        <taxon>Pseudomonadota</taxon>
        <taxon>Gammaproteobacteria</taxon>
        <taxon>Oceanospirillales</taxon>
        <taxon>Hahellaceae</taxon>
        <taxon>Thermohahella</taxon>
    </lineage>
</organism>
<proteinExistence type="predicted"/>
<dbReference type="EMBL" id="CP154858">
    <property type="protein sequence ID" value="XDT71950.1"/>
    <property type="molecule type" value="Genomic_DNA"/>
</dbReference>
<dbReference type="AlphaFoldDB" id="A0AB39UUU0"/>
<keyword evidence="1" id="KW-1133">Transmembrane helix</keyword>
<dbReference type="KEGG" id="tcd:AAIA72_14295"/>
<dbReference type="RefSeq" id="WP_369600971.1">
    <property type="nucleotide sequence ID" value="NZ_CP154858.1"/>
</dbReference>
<name>A0AB39UUU0_9GAMM</name>
<accession>A0AB39UUU0</accession>
<evidence type="ECO:0000313" key="2">
    <source>
        <dbReference type="EMBL" id="XDT71950.1"/>
    </source>
</evidence>